<keyword evidence="3" id="KW-1185">Reference proteome</keyword>
<dbReference type="PANTHER" id="PTHR47691:SF3">
    <property type="entry name" value="HTH-TYPE TRANSCRIPTIONAL REGULATOR RV0890C-RELATED"/>
    <property type="match status" value="1"/>
</dbReference>
<comment type="caution">
    <text evidence="2">The sequence shown here is derived from an EMBL/GenBank/DDBJ whole genome shotgun (WGS) entry which is preliminary data.</text>
</comment>
<dbReference type="InterPro" id="IPR011990">
    <property type="entry name" value="TPR-like_helical_dom_sf"/>
</dbReference>
<evidence type="ECO:0000313" key="2">
    <source>
        <dbReference type="EMBL" id="KAJ7321678.1"/>
    </source>
</evidence>
<dbReference type="AlphaFoldDB" id="A0AAD6ZGG4"/>
<dbReference type="Pfam" id="PF20703">
    <property type="entry name" value="nSTAND1"/>
    <property type="match status" value="1"/>
</dbReference>
<dbReference type="InterPro" id="IPR027417">
    <property type="entry name" value="P-loop_NTPase"/>
</dbReference>
<dbReference type="Gene3D" id="1.25.40.10">
    <property type="entry name" value="Tetratricopeptide repeat domain"/>
    <property type="match status" value="2"/>
</dbReference>
<protein>
    <recommendedName>
        <fullName evidence="1">Novel STAND NTPase 1 domain-containing protein</fullName>
    </recommendedName>
</protein>
<evidence type="ECO:0000259" key="1">
    <source>
        <dbReference type="Pfam" id="PF20703"/>
    </source>
</evidence>
<organism evidence="2 3">
    <name type="scientific">Mycena albidolilacea</name>
    <dbReference type="NCBI Taxonomy" id="1033008"/>
    <lineage>
        <taxon>Eukaryota</taxon>
        <taxon>Fungi</taxon>
        <taxon>Dikarya</taxon>
        <taxon>Basidiomycota</taxon>
        <taxon>Agaricomycotina</taxon>
        <taxon>Agaricomycetes</taxon>
        <taxon>Agaricomycetidae</taxon>
        <taxon>Agaricales</taxon>
        <taxon>Marasmiineae</taxon>
        <taxon>Mycenaceae</taxon>
        <taxon>Mycena</taxon>
    </lineage>
</organism>
<dbReference type="Gene3D" id="3.40.50.300">
    <property type="entry name" value="P-loop containing nucleotide triphosphate hydrolases"/>
    <property type="match status" value="1"/>
</dbReference>
<dbReference type="InterPro" id="IPR049052">
    <property type="entry name" value="nSTAND1"/>
</dbReference>
<name>A0AAD6ZGG4_9AGAR</name>
<dbReference type="SUPFAM" id="SSF52540">
    <property type="entry name" value="P-loop containing nucleoside triphosphate hydrolases"/>
    <property type="match status" value="1"/>
</dbReference>
<feature type="domain" description="Novel STAND NTPase 1" evidence="1">
    <location>
        <begin position="216"/>
        <end position="357"/>
    </location>
</feature>
<sequence length="955" mass="106672">MSSPTITQNKLQNAVICLTMTTSTLQIIADSMKTPFLDAIINTTRAVLKNVQLLEQIHTLLNTIVILHIKSDTGGEMPPQVLNQVGKFEEYCSCPLEIHYILTAKIRILHKIYTFVKAQRKSNQVRNFFRQGEIGTLLKDCQAGLQQAFDFFLIEGTWALLDITEMKKDAQKRHQEVLDMIEKLSDTTASERASTISGHYSWSSNSSSSISMLPSEPQIFHGRESEISDILHLFKTGVPRIAILGAGGMGKTSLARAVLHHPYIVARYVQNRFFVACVSATTKLELVNLIGDHLGLKPGKDLTWAVLQHFSNNPPSLLILDELEGLWEPATSRGEIEELLSLVTGVENLVLMITMRGAERPAKVLWTRPFLKALQPLDQEAAQLTFTDIADGGHNMAEVDQILSLTDNMPLAINLLSILSMLPDGLSDVDLIQSKLPLDNILECKTALKSTALAYTDQHKRLKVLMPIREYLQQHSPPGDHLIQSLLEYFQEMLNFDMEYHGTQLNSSTVLRIKSNFTNIQNVLEWGLKPEQPTLSNSIYCLCHLTQFSHHFNMQAWTGLIGHIQDILPQLNDHQLKAYLLTELIDSCLNYPMSDHAALASQAWEHLKCSDDADLKCRFYLCMAGYHWELKSDLVGASNLCKKSISLAFSTGNSKRQSQALCKLAWINISLGNYSEAQMHAYEAQKLARISGYLYGEADTHLLALCGMSGAGVNLAIMSNQAEVHRCVPRHDVQQNIDLARSIFPAGAEIAIACDFILGDLYLREQDLVAAQLLFAKCLQSSSHTDVKSFCLERLGNASQWSVDYSMVYSLKCKKTLQVHKGLQFFGDVFLHQKDEDTAISLFTVALEGFTFMDVHCSRAECMAKLGDISNSHGNLLKAVELWTTARPLFERSSQAQKVQFVDEKLAGVGSDVLEQHREAISHIVELNVPSSNPSSIKHEEQVKLVDELLQQGVV</sequence>
<dbReference type="EMBL" id="JARIHO010000050">
    <property type="protein sequence ID" value="KAJ7321678.1"/>
    <property type="molecule type" value="Genomic_DNA"/>
</dbReference>
<dbReference type="PANTHER" id="PTHR47691">
    <property type="entry name" value="REGULATOR-RELATED"/>
    <property type="match status" value="1"/>
</dbReference>
<dbReference type="SUPFAM" id="SSF48452">
    <property type="entry name" value="TPR-like"/>
    <property type="match status" value="1"/>
</dbReference>
<reference evidence="2" key="1">
    <citation type="submission" date="2023-03" db="EMBL/GenBank/DDBJ databases">
        <title>Massive genome expansion in bonnet fungi (Mycena s.s.) driven by repeated elements and novel gene families across ecological guilds.</title>
        <authorList>
            <consortium name="Lawrence Berkeley National Laboratory"/>
            <person name="Harder C.B."/>
            <person name="Miyauchi S."/>
            <person name="Viragh M."/>
            <person name="Kuo A."/>
            <person name="Thoen E."/>
            <person name="Andreopoulos B."/>
            <person name="Lu D."/>
            <person name="Skrede I."/>
            <person name="Drula E."/>
            <person name="Henrissat B."/>
            <person name="Morin E."/>
            <person name="Kohler A."/>
            <person name="Barry K."/>
            <person name="LaButti K."/>
            <person name="Morin E."/>
            <person name="Salamov A."/>
            <person name="Lipzen A."/>
            <person name="Mereny Z."/>
            <person name="Hegedus B."/>
            <person name="Baldrian P."/>
            <person name="Stursova M."/>
            <person name="Weitz H."/>
            <person name="Taylor A."/>
            <person name="Grigoriev I.V."/>
            <person name="Nagy L.G."/>
            <person name="Martin F."/>
            <person name="Kauserud H."/>
        </authorList>
    </citation>
    <scope>NUCLEOTIDE SEQUENCE</scope>
    <source>
        <strain evidence="2">CBHHK002</strain>
    </source>
</reference>
<dbReference type="InterPro" id="IPR059179">
    <property type="entry name" value="MLKL-like_MCAfunc"/>
</dbReference>
<dbReference type="Proteomes" id="UP001218218">
    <property type="component" value="Unassembled WGS sequence"/>
</dbReference>
<accession>A0AAD6ZGG4</accession>
<gene>
    <name evidence="2" type="ORF">DFH08DRAFT_818541</name>
</gene>
<dbReference type="CDD" id="cd21037">
    <property type="entry name" value="MLKL_NTD"/>
    <property type="match status" value="1"/>
</dbReference>
<proteinExistence type="predicted"/>
<evidence type="ECO:0000313" key="3">
    <source>
        <dbReference type="Proteomes" id="UP001218218"/>
    </source>
</evidence>